<reference evidence="2 3" key="1">
    <citation type="journal article" date="2019" name="Sci. Rep.">
        <title>Orb-weaving spider Araneus ventricosus genome elucidates the spidroin gene catalogue.</title>
        <authorList>
            <person name="Kono N."/>
            <person name="Nakamura H."/>
            <person name="Ohtoshi R."/>
            <person name="Moran D.A.P."/>
            <person name="Shinohara A."/>
            <person name="Yoshida Y."/>
            <person name="Fujiwara M."/>
            <person name="Mori M."/>
            <person name="Tomita M."/>
            <person name="Arakawa K."/>
        </authorList>
    </citation>
    <scope>NUCLEOTIDE SEQUENCE [LARGE SCALE GENOMIC DNA]</scope>
</reference>
<gene>
    <name evidence="2" type="ORF">AVEN_123840_1</name>
</gene>
<accession>A0A4Y2JFK7</accession>
<keyword evidence="3" id="KW-1185">Reference proteome</keyword>
<comment type="caution">
    <text evidence="2">The sequence shown here is derived from an EMBL/GenBank/DDBJ whole genome shotgun (WGS) entry which is preliminary data.</text>
</comment>
<organism evidence="2 3">
    <name type="scientific">Araneus ventricosus</name>
    <name type="common">Orbweaver spider</name>
    <name type="synonym">Epeira ventricosa</name>
    <dbReference type="NCBI Taxonomy" id="182803"/>
    <lineage>
        <taxon>Eukaryota</taxon>
        <taxon>Metazoa</taxon>
        <taxon>Ecdysozoa</taxon>
        <taxon>Arthropoda</taxon>
        <taxon>Chelicerata</taxon>
        <taxon>Arachnida</taxon>
        <taxon>Araneae</taxon>
        <taxon>Araneomorphae</taxon>
        <taxon>Entelegynae</taxon>
        <taxon>Araneoidea</taxon>
        <taxon>Araneidae</taxon>
        <taxon>Araneus</taxon>
    </lineage>
</organism>
<dbReference type="Proteomes" id="UP000499080">
    <property type="component" value="Unassembled WGS sequence"/>
</dbReference>
<dbReference type="EMBL" id="BGPR01003423">
    <property type="protein sequence ID" value="GBM87956.1"/>
    <property type="molecule type" value="Genomic_DNA"/>
</dbReference>
<sequence>MTLGKNVNITLPFFTHGRSSVESGSEPGALQSRGRTLAEGNAAPKVSFGEYQKKEI</sequence>
<feature type="region of interest" description="Disordered" evidence="1">
    <location>
        <begin position="17"/>
        <end position="56"/>
    </location>
</feature>
<name>A0A4Y2JFK7_ARAVE</name>
<evidence type="ECO:0000256" key="1">
    <source>
        <dbReference type="SAM" id="MobiDB-lite"/>
    </source>
</evidence>
<proteinExistence type="predicted"/>
<feature type="non-terminal residue" evidence="2">
    <location>
        <position position="56"/>
    </location>
</feature>
<evidence type="ECO:0000313" key="2">
    <source>
        <dbReference type="EMBL" id="GBM87956.1"/>
    </source>
</evidence>
<evidence type="ECO:0000313" key="3">
    <source>
        <dbReference type="Proteomes" id="UP000499080"/>
    </source>
</evidence>
<dbReference type="AlphaFoldDB" id="A0A4Y2JFK7"/>
<protein>
    <submittedName>
        <fullName evidence="2">Uncharacterized protein</fullName>
    </submittedName>
</protein>